<feature type="compositionally biased region" description="Polar residues" evidence="1">
    <location>
        <begin position="214"/>
        <end position="225"/>
    </location>
</feature>
<name>A0ABQ5IHQ4_9ASTR</name>
<proteinExistence type="predicted"/>
<dbReference type="EMBL" id="BQNB010020750">
    <property type="protein sequence ID" value="GJT99239.1"/>
    <property type="molecule type" value="Genomic_DNA"/>
</dbReference>
<reference evidence="2" key="2">
    <citation type="submission" date="2022-01" db="EMBL/GenBank/DDBJ databases">
        <authorList>
            <person name="Yamashiro T."/>
            <person name="Shiraishi A."/>
            <person name="Satake H."/>
            <person name="Nakayama K."/>
        </authorList>
    </citation>
    <scope>NUCLEOTIDE SEQUENCE</scope>
</reference>
<gene>
    <name evidence="2" type="ORF">Tco_1094757</name>
</gene>
<keyword evidence="3" id="KW-1185">Reference proteome</keyword>
<dbReference type="Proteomes" id="UP001151760">
    <property type="component" value="Unassembled WGS sequence"/>
</dbReference>
<evidence type="ECO:0000313" key="3">
    <source>
        <dbReference type="Proteomes" id="UP001151760"/>
    </source>
</evidence>
<comment type="caution">
    <text evidence="2">The sequence shown here is derived from an EMBL/GenBank/DDBJ whole genome shotgun (WGS) entry which is preliminary data.</text>
</comment>
<feature type="non-terminal residue" evidence="2">
    <location>
        <position position="1"/>
    </location>
</feature>
<organism evidence="2 3">
    <name type="scientific">Tanacetum coccineum</name>
    <dbReference type="NCBI Taxonomy" id="301880"/>
    <lineage>
        <taxon>Eukaryota</taxon>
        <taxon>Viridiplantae</taxon>
        <taxon>Streptophyta</taxon>
        <taxon>Embryophyta</taxon>
        <taxon>Tracheophyta</taxon>
        <taxon>Spermatophyta</taxon>
        <taxon>Magnoliopsida</taxon>
        <taxon>eudicotyledons</taxon>
        <taxon>Gunneridae</taxon>
        <taxon>Pentapetalae</taxon>
        <taxon>asterids</taxon>
        <taxon>campanulids</taxon>
        <taxon>Asterales</taxon>
        <taxon>Asteraceae</taxon>
        <taxon>Asteroideae</taxon>
        <taxon>Anthemideae</taxon>
        <taxon>Anthemidinae</taxon>
        <taxon>Tanacetum</taxon>
    </lineage>
</organism>
<feature type="region of interest" description="Disordered" evidence="1">
    <location>
        <begin position="214"/>
        <end position="265"/>
    </location>
</feature>
<sequence>RQLIKYLTKVSRVLFNRITEKQWEQHEEAAVSYADLKASINQYYDENIAHKDQTDKLVEASMSSLDRSNTTISDLYKGLDVITKLLKDINNAVKDDPAANKKINEATKTFERISSNITEVLSLVKGFDFSTLLSNVKDLQAHALKQEEALAAWTKSSTNMAWNLGSRMTAIEIYQTALKSEVSSLKQDTSEIKSMMAEIYQAFKGQPSLAPSGSVTPTLSLTHISPNVEGENATNTATEEPPHTEGETRDTTMAIPLSSIQPTHD</sequence>
<reference evidence="2" key="1">
    <citation type="journal article" date="2022" name="Int. J. Mol. Sci.">
        <title>Draft Genome of Tanacetum Coccineum: Genomic Comparison of Closely Related Tanacetum-Family Plants.</title>
        <authorList>
            <person name="Yamashiro T."/>
            <person name="Shiraishi A."/>
            <person name="Nakayama K."/>
            <person name="Satake H."/>
        </authorList>
    </citation>
    <scope>NUCLEOTIDE SEQUENCE</scope>
</reference>
<accession>A0ABQ5IHQ4</accession>
<evidence type="ECO:0000256" key="1">
    <source>
        <dbReference type="SAM" id="MobiDB-lite"/>
    </source>
</evidence>
<evidence type="ECO:0000313" key="2">
    <source>
        <dbReference type="EMBL" id="GJT99239.1"/>
    </source>
</evidence>
<feature type="compositionally biased region" description="Basic and acidic residues" evidence="1">
    <location>
        <begin position="240"/>
        <end position="250"/>
    </location>
</feature>
<protein>
    <submittedName>
        <fullName evidence="2">Uncharacterized protein</fullName>
    </submittedName>
</protein>